<dbReference type="VEuPathDB" id="FungiDB:VP01_1043g1"/>
<keyword evidence="1" id="KW-0472">Membrane</keyword>
<feature type="transmembrane region" description="Helical" evidence="1">
    <location>
        <begin position="312"/>
        <end position="332"/>
    </location>
</feature>
<evidence type="ECO:0000313" key="3">
    <source>
        <dbReference type="Proteomes" id="UP000037035"/>
    </source>
</evidence>
<evidence type="ECO:0000313" key="2">
    <source>
        <dbReference type="EMBL" id="KNZ64297.1"/>
    </source>
</evidence>
<evidence type="ECO:0000256" key="1">
    <source>
        <dbReference type="SAM" id="Phobius"/>
    </source>
</evidence>
<proteinExistence type="predicted"/>
<sequence>MDFGIVSTLLTMEGAPFYLERQLLISTHVFKIHFFLKVVVDCDLQKLIFMWGKSYLISRILVPEAILGKLWLTKCNIKFKIKIYVQEIGFNIPLADSRSVRVLIMAKQNTKSPFLLNFCLPSAIKQPKTVSKGVHFGKNGTRTSFLVNFDLLNEISKTNITAFEILFTIQFLILVVKRLTHKYHFCDYIGIYIQAPSLIPEVGRWSVKNGCMMQFLGMCSFLLSICSEHHLWKDALLVFMILLITPCKVLLEVYMLIFSSFLSLLLFSVINKCIFLSLLSIQLFLYFFVSLFPGTIHQNSCRNTSQNLRKMAFLCCFCQSNFFICFLCFRPAKITKNDLLVLFLPTPTLLHCYTDKNNFETKLKYKNLNSGLEVLIIGPFLVVLFHLASHSLLKGSFCEVLAKMKTLTLLESKIWIFEKLIGPFLAVLLHLESQIATTGKSPKAKKMQLLCEQPLYHDCLFFHTKYFVRKIHHTMGKLFQSDSPKKAKNRLLTTSIPCDLTPYGQISEGIEINSEFMSRGWFGIIARQSTFSEQASNTSHTVNKPQTVIFLTVVIHRRGYERRQSHGMQSWEERNIIFFEVDFQGYLNYSACSFLIVDVSLYATNQVKCLLDLNQGGKSRFHIGFFLLRQTGKGELLTIKNWYKLTVLFRACRSVDRISQMARAAEKSYWTIQRRQPFYIVEGLKSAQWKHYNISGELLEWKSSCLPGKRFQMLYQVHLHDIILNLRIILCATIIIVNNNNNIKQQLPMSFN</sequence>
<reference evidence="2 3" key="1">
    <citation type="submission" date="2015-08" db="EMBL/GenBank/DDBJ databases">
        <title>Next Generation Sequencing and Analysis of the Genome of Puccinia sorghi L Schw, the Causal Agent of Maize Common Rust.</title>
        <authorList>
            <person name="Rochi L."/>
            <person name="Burguener G."/>
            <person name="Darino M."/>
            <person name="Turjanski A."/>
            <person name="Kreff E."/>
            <person name="Dieguez M.J."/>
            <person name="Sacco F."/>
        </authorList>
    </citation>
    <scope>NUCLEOTIDE SEQUENCE [LARGE SCALE GENOMIC DNA]</scope>
    <source>
        <strain evidence="2 3">RO10H11247</strain>
    </source>
</reference>
<feature type="transmembrane region" description="Helical" evidence="1">
    <location>
        <begin position="269"/>
        <end position="292"/>
    </location>
</feature>
<accession>A0A0L6VUJ8</accession>
<gene>
    <name evidence="2" type="ORF">VP01_1043g1</name>
</gene>
<dbReference type="Proteomes" id="UP000037035">
    <property type="component" value="Unassembled WGS sequence"/>
</dbReference>
<keyword evidence="1" id="KW-0812">Transmembrane</keyword>
<organism evidence="2 3">
    <name type="scientific">Puccinia sorghi</name>
    <dbReference type="NCBI Taxonomy" id="27349"/>
    <lineage>
        <taxon>Eukaryota</taxon>
        <taxon>Fungi</taxon>
        <taxon>Dikarya</taxon>
        <taxon>Basidiomycota</taxon>
        <taxon>Pucciniomycotina</taxon>
        <taxon>Pucciniomycetes</taxon>
        <taxon>Pucciniales</taxon>
        <taxon>Pucciniaceae</taxon>
        <taxon>Puccinia</taxon>
    </lineage>
</organism>
<name>A0A0L6VUJ8_9BASI</name>
<dbReference type="EMBL" id="LAVV01000488">
    <property type="protein sequence ID" value="KNZ64297.1"/>
    <property type="molecule type" value="Genomic_DNA"/>
</dbReference>
<dbReference type="AlphaFoldDB" id="A0A0L6VUJ8"/>
<protein>
    <submittedName>
        <fullName evidence="2">Uncharacterized protein</fullName>
    </submittedName>
</protein>
<keyword evidence="3" id="KW-1185">Reference proteome</keyword>
<comment type="caution">
    <text evidence="2">The sequence shown here is derived from an EMBL/GenBank/DDBJ whole genome shotgun (WGS) entry which is preliminary data.</text>
</comment>
<keyword evidence="1" id="KW-1133">Transmembrane helix</keyword>
<feature type="transmembrane region" description="Helical" evidence="1">
    <location>
        <begin position="374"/>
        <end position="393"/>
    </location>
</feature>